<dbReference type="InterPro" id="IPR001179">
    <property type="entry name" value="PPIase_FKBP_dom"/>
</dbReference>
<evidence type="ECO:0000256" key="3">
    <source>
        <dbReference type="ARBA" id="ARBA00023110"/>
    </source>
</evidence>
<feature type="domain" description="PPIase FKBP-type" evidence="6">
    <location>
        <begin position="209"/>
        <end position="302"/>
    </location>
</feature>
<accession>A0A6J7EGF3</accession>
<organism evidence="8">
    <name type="scientific">freshwater metagenome</name>
    <dbReference type="NCBI Taxonomy" id="449393"/>
    <lineage>
        <taxon>unclassified sequences</taxon>
        <taxon>metagenomes</taxon>
        <taxon>ecological metagenomes</taxon>
    </lineage>
</organism>
<dbReference type="InterPro" id="IPR046357">
    <property type="entry name" value="PPIase_dom_sf"/>
</dbReference>
<name>A0A6J7EGF3_9ZZZZ</name>
<gene>
    <name evidence="7" type="ORF">UFOPK2806_02567</name>
    <name evidence="8" type="ORF">UFOPK3417_01499</name>
</gene>
<dbReference type="EC" id="5.2.1.8" evidence="2"/>
<dbReference type="Gene3D" id="3.10.50.40">
    <property type="match status" value="2"/>
</dbReference>
<feature type="region of interest" description="Disordered" evidence="5">
    <location>
        <begin position="19"/>
        <end position="60"/>
    </location>
</feature>
<dbReference type="PANTHER" id="PTHR43811:SF19">
    <property type="entry name" value="39 KDA FK506-BINDING NUCLEAR PROTEIN"/>
    <property type="match status" value="1"/>
</dbReference>
<dbReference type="EMBL" id="CAEZYY010000066">
    <property type="protein sequence ID" value="CAB4773410.1"/>
    <property type="molecule type" value="Genomic_DNA"/>
</dbReference>
<dbReference type="PROSITE" id="PS50059">
    <property type="entry name" value="FKBP_PPIASE"/>
    <property type="match status" value="2"/>
</dbReference>
<keyword evidence="3" id="KW-0697">Rotamase</keyword>
<evidence type="ECO:0000256" key="2">
    <source>
        <dbReference type="ARBA" id="ARBA00013194"/>
    </source>
</evidence>
<keyword evidence="4" id="KW-0413">Isomerase</keyword>
<sequence length="302" mass="30794">MRKIAIAAAASLLLLSACSDSSKSSKTTELESRPADSSPSGESTVPPPTDAPVPTPSVKIPSALPTSLVVTPLKPGTGDKAANGDTVIVRYVGVRSKDGKEFDSNYDGEPFSVELGSGSVIKGWDQGLVNAQAGGQLQLDIPSDLAYGAQSQGDIIGPNEALTFVIDVLAVIHPVDPASEPVLVIKPTKVEKVITEELVAGTGPVANEGQTIVFHYIFYRGDTGAKLYSSWSGAPVTIQLTKGAGGDSSVDALIEGLVGIKVGGRRQISVPSASAFGGKGDSGLGLPAGTDVVLVADLLAAY</sequence>
<dbReference type="PROSITE" id="PS51257">
    <property type="entry name" value="PROKAR_LIPOPROTEIN"/>
    <property type="match status" value="1"/>
</dbReference>
<dbReference type="Pfam" id="PF00254">
    <property type="entry name" value="FKBP_C"/>
    <property type="match status" value="2"/>
</dbReference>
<dbReference type="AlphaFoldDB" id="A0A6J7EGF3"/>
<feature type="domain" description="PPIase FKBP-type" evidence="6">
    <location>
        <begin position="84"/>
        <end position="172"/>
    </location>
</feature>
<protein>
    <recommendedName>
        <fullName evidence="2">peptidylprolyl isomerase</fullName>
        <ecNumber evidence="2">5.2.1.8</ecNumber>
    </recommendedName>
</protein>
<reference evidence="8" key="1">
    <citation type="submission" date="2020-05" db="EMBL/GenBank/DDBJ databases">
        <authorList>
            <person name="Chiriac C."/>
            <person name="Salcher M."/>
            <person name="Ghai R."/>
            <person name="Kavagutti S V."/>
        </authorList>
    </citation>
    <scope>NUCLEOTIDE SEQUENCE</scope>
</reference>
<proteinExistence type="predicted"/>
<evidence type="ECO:0000313" key="8">
    <source>
        <dbReference type="EMBL" id="CAB4882407.1"/>
    </source>
</evidence>
<evidence type="ECO:0000256" key="4">
    <source>
        <dbReference type="ARBA" id="ARBA00023235"/>
    </source>
</evidence>
<evidence type="ECO:0000313" key="7">
    <source>
        <dbReference type="EMBL" id="CAB4773410.1"/>
    </source>
</evidence>
<dbReference type="GO" id="GO:0003755">
    <property type="term" value="F:peptidyl-prolyl cis-trans isomerase activity"/>
    <property type="evidence" value="ECO:0007669"/>
    <property type="project" value="UniProtKB-KW"/>
</dbReference>
<comment type="catalytic activity">
    <reaction evidence="1">
        <text>[protein]-peptidylproline (omega=180) = [protein]-peptidylproline (omega=0)</text>
        <dbReference type="Rhea" id="RHEA:16237"/>
        <dbReference type="Rhea" id="RHEA-COMP:10747"/>
        <dbReference type="Rhea" id="RHEA-COMP:10748"/>
        <dbReference type="ChEBI" id="CHEBI:83833"/>
        <dbReference type="ChEBI" id="CHEBI:83834"/>
        <dbReference type="EC" id="5.2.1.8"/>
    </reaction>
</comment>
<evidence type="ECO:0000256" key="5">
    <source>
        <dbReference type="SAM" id="MobiDB-lite"/>
    </source>
</evidence>
<feature type="compositionally biased region" description="Pro residues" evidence="5">
    <location>
        <begin position="45"/>
        <end position="55"/>
    </location>
</feature>
<evidence type="ECO:0000259" key="6">
    <source>
        <dbReference type="PROSITE" id="PS50059"/>
    </source>
</evidence>
<dbReference type="SUPFAM" id="SSF54534">
    <property type="entry name" value="FKBP-like"/>
    <property type="match status" value="2"/>
</dbReference>
<dbReference type="EMBL" id="CAFBLR010000168">
    <property type="protein sequence ID" value="CAB4882407.1"/>
    <property type="molecule type" value="Genomic_DNA"/>
</dbReference>
<dbReference type="PANTHER" id="PTHR43811">
    <property type="entry name" value="FKBP-TYPE PEPTIDYL-PROLYL CIS-TRANS ISOMERASE FKPA"/>
    <property type="match status" value="1"/>
</dbReference>
<evidence type="ECO:0000256" key="1">
    <source>
        <dbReference type="ARBA" id="ARBA00000971"/>
    </source>
</evidence>